<reference evidence="3 4" key="1">
    <citation type="submission" date="2020-03" db="EMBL/GenBank/DDBJ databases">
        <title>Whole genome shotgun sequence of Phytohabitans houttuyneae NBRC 108639.</title>
        <authorList>
            <person name="Komaki H."/>
            <person name="Tamura T."/>
        </authorList>
    </citation>
    <scope>NUCLEOTIDE SEQUENCE [LARGE SCALE GENOMIC DNA]</scope>
    <source>
        <strain evidence="3 4">NBRC 108639</strain>
    </source>
</reference>
<protein>
    <recommendedName>
        <fullName evidence="2">Peptidase C39-like domain-containing protein</fullName>
    </recommendedName>
</protein>
<dbReference type="EMBL" id="BLPF01000001">
    <property type="protein sequence ID" value="GFJ77044.1"/>
    <property type="molecule type" value="Genomic_DNA"/>
</dbReference>
<proteinExistence type="predicted"/>
<evidence type="ECO:0000313" key="3">
    <source>
        <dbReference type="EMBL" id="GFJ77044.1"/>
    </source>
</evidence>
<dbReference type="Gene3D" id="3.90.70.10">
    <property type="entry name" value="Cysteine proteinases"/>
    <property type="match status" value="1"/>
</dbReference>
<dbReference type="RefSeq" id="WP_173054253.1">
    <property type="nucleotide sequence ID" value="NZ_BLPF01000001.1"/>
</dbReference>
<dbReference type="InterPro" id="IPR039564">
    <property type="entry name" value="Peptidase_C39-like"/>
</dbReference>
<feature type="domain" description="Peptidase C39-like" evidence="2">
    <location>
        <begin position="107"/>
        <end position="240"/>
    </location>
</feature>
<name>A0A6V8K091_9ACTN</name>
<dbReference type="SUPFAM" id="SSF54001">
    <property type="entry name" value="Cysteine proteinases"/>
    <property type="match status" value="1"/>
</dbReference>
<dbReference type="InterPro" id="IPR038765">
    <property type="entry name" value="Papain-like_cys_pep_sf"/>
</dbReference>
<comment type="caution">
    <text evidence="3">The sequence shown here is derived from an EMBL/GenBank/DDBJ whole genome shotgun (WGS) entry which is preliminary data.</text>
</comment>
<reference evidence="3 4" key="2">
    <citation type="submission" date="2020-03" db="EMBL/GenBank/DDBJ databases">
        <authorList>
            <person name="Ichikawa N."/>
            <person name="Kimura A."/>
            <person name="Kitahashi Y."/>
            <person name="Uohara A."/>
        </authorList>
    </citation>
    <scope>NUCLEOTIDE SEQUENCE [LARGE SCALE GENOMIC DNA]</scope>
    <source>
        <strain evidence="3 4">NBRC 108639</strain>
    </source>
</reference>
<dbReference type="Proteomes" id="UP000482800">
    <property type="component" value="Unassembled WGS sequence"/>
</dbReference>
<feature type="compositionally biased region" description="Basic residues" evidence="1">
    <location>
        <begin position="20"/>
        <end position="33"/>
    </location>
</feature>
<dbReference type="AlphaFoldDB" id="A0A6V8K091"/>
<keyword evidence="4" id="KW-1185">Reference proteome</keyword>
<evidence type="ECO:0000313" key="4">
    <source>
        <dbReference type="Proteomes" id="UP000482800"/>
    </source>
</evidence>
<feature type="compositionally biased region" description="Basic and acidic residues" evidence="1">
    <location>
        <begin position="73"/>
        <end position="91"/>
    </location>
</feature>
<evidence type="ECO:0000259" key="2">
    <source>
        <dbReference type="Pfam" id="PF13529"/>
    </source>
</evidence>
<gene>
    <name evidence="3" type="ORF">Phou_012240</name>
</gene>
<accession>A0A6V8K091</accession>
<sequence>MDRVHRQEPAPASGDVRRWVGTRRRHRRRPGRHSGREHPGQRGAPAAAATVAGNGDAPAGKAASAAKKPVAKKAADTKKADAKKADAKKAETKKVAAKKAAQVRFGYQEQSTYYFCAPAATRIALTARGHVVSQYDLAKSLGTTENGTNSAHETTRVLNKVNGTDFYRTREIPGPSAKPAEMDRLQADAVRALGSGYPIVANIKGTALDVNGKAHSYEGGHYLTVVAYRDQGRTVQIADPFDPSNGGTYWMSTISLANWIAERGYSA</sequence>
<feature type="region of interest" description="Disordered" evidence="1">
    <location>
        <begin position="1"/>
        <end position="91"/>
    </location>
</feature>
<dbReference type="Pfam" id="PF13529">
    <property type="entry name" value="Peptidase_C39_2"/>
    <property type="match status" value="1"/>
</dbReference>
<feature type="compositionally biased region" description="Low complexity" evidence="1">
    <location>
        <begin position="41"/>
        <end position="68"/>
    </location>
</feature>
<evidence type="ECO:0000256" key="1">
    <source>
        <dbReference type="SAM" id="MobiDB-lite"/>
    </source>
</evidence>
<organism evidence="3 4">
    <name type="scientific">Phytohabitans houttuyneae</name>
    <dbReference type="NCBI Taxonomy" id="1076126"/>
    <lineage>
        <taxon>Bacteria</taxon>
        <taxon>Bacillati</taxon>
        <taxon>Actinomycetota</taxon>
        <taxon>Actinomycetes</taxon>
        <taxon>Micromonosporales</taxon>
        <taxon>Micromonosporaceae</taxon>
    </lineage>
</organism>